<gene>
    <name evidence="1" type="ORF">ABXZ32_09270</name>
</gene>
<dbReference type="Proteomes" id="UP001549773">
    <property type="component" value="Unassembled WGS sequence"/>
</dbReference>
<comment type="caution">
    <text evidence="1">The sequence shown here is derived from an EMBL/GenBank/DDBJ whole genome shotgun (WGS) entry which is preliminary data.</text>
</comment>
<evidence type="ECO:0000313" key="2">
    <source>
        <dbReference type="Proteomes" id="UP001549773"/>
    </source>
</evidence>
<sequence length="48" mass="5313">MSEPKLQKSTYKKYDVPILGQIAAPGTVEGGMPTCLARPLSRRLYVTF</sequence>
<dbReference type="EMBL" id="JBEWYP010000004">
    <property type="protein sequence ID" value="MET7029586.1"/>
    <property type="molecule type" value="Genomic_DNA"/>
</dbReference>
<dbReference type="RefSeq" id="WP_354618398.1">
    <property type="nucleotide sequence ID" value="NZ_JBEWYP010000004.1"/>
</dbReference>
<organism evidence="1 2">
    <name type="scientific">Sediminicola luteus</name>
    <dbReference type="NCBI Taxonomy" id="319238"/>
    <lineage>
        <taxon>Bacteria</taxon>
        <taxon>Pseudomonadati</taxon>
        <taxon>Bacteroidota</taxon>
        <taxon>Flavobacteriia</taxon>
        <taxon>Flavobacteriales</taxon>
        <taxon>Flavobacteriaceae</taxon>
        <taxon>Sediminicola</taxon>
    </lineage>
</organism>
<keyword evidence="2" id="KW-1185">Reference proteome</keyword>
<name>A0ABV2TWE4_9FLAO</name>
<reference evidence="1 2" key="1">
    <citation type="submission" date="2024-07" db="EMBL/GenBank/DDBJ databases">
        <title>The genome sequence of type strain Sediminicola luteus GDMCC 1.2596T.</title>
        <authorList>
            <person name="Liu Y."/>
        </authorList>
    </citation>
    <scope>NUCLEOTIDE SEQUENCE [LARGE SCALE GENOMIC DNA]</scope>
    <source>
        <strain evidence="1 2">GDMCC 1.2596</strain>
    </source>
</reference>
<evidence type="ECO:0008006" key="3">
    <source>
        <dbReference type="Google" id="ProtNLM"/>
    </source>
</evidence>
<evidence type="ECO:0000313" key="1">
    <source>
        <dbReference type="EMBL" id="MET7029586.1"/>
    </source>
</evidence>
<accession>A0ABV2TWE4</accession>
<proteinExistence type="predicted"/>
<protein>
    <recommendedName>
        <fullName evidence="3">Lasso RiPP family leader peptide-containing protein</fullName>
    </recommendedName>
</protein>